<name>A0A9N9C149_9GLOM</name>
<gene>
    <name evidence="2" type="ORF">RFULGI_LOCUS6117</name>
</gene>
<protein>
    <submittedName>
        <fullName evidence="2">14351_t:CDS:1</fullName>
    </submittedName>
</protein>
<feature type="non-terminal residue" evidence="2">
    <location>
        <position position="1"/>
    </location>
</feature>
<feature type="compositionally biased region" description="Polar residues" evidence="1">
    <location>
        <begin position="315"/>
        <end position="338"/>
    </location>
</feature>
<reference evidence="2" key="1">
    <citation type="submission" date="2021-06" db="EMBL/GenBank/DDBJ databases">
        <authorList>
            <person name="Kallberg Y."/>
            <person name="Tangrot J."/>
            <person name="Rosling A."/>
        </authorList>
    </citation>
    <scope>NUCLEOTIDE SEQUENCE</scope>
    <source>
        <strain evidence="2">IN212</strain>
    </source>
</reference>
<dbReference type="EMBL" id="CAJVPZ010007549">
    <property type="protein sequence ID" value="CAG8587924.1"/>
    <property type="molecule type" value="Genomic_DNA"/>
</dbReference>
<proteinExistence type="predicted"/>
<evidence type="ECO:0000313" key="2">
    <source>
        <dbReference type="EMBL" id="CAG8587924.1"/>
    </source>
</evidence>
<organism evidence="2 3">
    <name type="scientific">Racocetra fulgida</name>
    <dbReference type="NCBI Taxonomy" id="60492"/>
    <lineage>
        <taxon>Eukaryota</taxon>
        <taxon>Fungi</taxon>
        <taxon>Fungi incertae sedis</taxon>
        <taxon>Mucoromycota</taxon>
        <taxon>Glomeromycotina</taxon>
        <taxon>Glomeromycetes</taxon>
        <taxon>Diversisporales</taxon>
        <taxon>Gigasporaceae</taxon>
        <taxon>Racocetra</taxon>
    </lineage>
</organism>
<sequence length="338" mass="37708">MSESTFLSRSFSDQEGDDDNGIGDGLDAIEISRKRSINLPSATSPLDMQHADTSCYLQHSPMVDRNVDYSSSYSLPNSNHHHEPSAHHVQPLHRDYRCNCISCGHYEFKCESSQEDPITARLNSLGISQDNNDYPKRRKLSIPEKTSYDYRTTLPPLMEHSNSLSHTHDQSVCTNATFDYSSQCTVSNGHTNHTNAPISSQLSPVYPSYHPNSHSPLSKIPPTRSRTLPPSYISSQQQHHQLPTPRTSIDAQLTQYPRTSFDSYNDNFSSNTSDNNNSNITMPQFTPHFTSSPRAAHSQLPSSTHSPAFSVRPATRSSSMPISSNTSQFLSSTQEQSK</sequence>
<dbReference type="AlphaFoldDB" id="A0A9N9C149"/>
<evidence type="ECO:0000256" key="1">
    <source>
        <dbReference type="SAM" id="MobiDB-lite"/>
    </source>
</evidence>
<accession>A0A9N9C149</accession>
<feature type="region of interest" description="Disordered" evidence="1">
    <location>
        <begin position="67"/>
        <end position="87"/>
    </location>
</feature>
<feature type="compositionally biased region" description="Polar residues" evidence="1">
    <location>
        <begin position="1"/>
        <end position="11"/>
    </location>
</feature>
<keyword evidence="3" id="KW-1185">Reference proteome</keyword>
<feature type="region of interest" description="Disordered" evidence="1">
    <location>
        <begin position="195"/>
        <end position="338"/>
    </location>
</feature>
<dbReference type="Proteomes" id="UP000789396">
    <property type="component" value="Unassembled WGS sequence"/>
</dbReference>
<dbReference type="OrthoDB" id="5599552at2759"/>
<feature type="region of interest" description="Disordered" evidence="1">
    <location>
        <begin position="1"/>
        <end position="25"/>
    </location>
</feature>
<comment type="caution">
    <text evidence="2">The sequence shown here is derived from an EMBL/GenBank/DDBJ whole genome shotgun (WGS) entry which is preliminary data.</text>
</comment>
<evidence type="ECO:0000313" key="3">
    <source>
        <dbReference type="Proteomes" id="UP000789396"/>
    </source>
</evidence>
<feature type="compositionally biased region" description="Polar residues" evidence="1">
    <location>
        <begin position="224"/>
        <end position="258"/>
    </location>
</feature>
<feature type="compositionally biased region" description="Polar residues" evidence="1">
    <location>
        <begin position="280"/>
        <end position="307"/>
    </location>
</feature>
<feature type="compositionally biased region" description="Low complexity" evidence="1">
    <location>
        <begin position="259"/>
        <end position="279"/>
    </location>
</feature>
<feature type="compositionally biased region" description="Polar residues" evidence="1">
    <location>
        <begin position="68"/>
        <end position="78"/>
    </location>
</feature>